<organism evidence="1 2">
    <name type="scientific">Consotaella salsifontis</name>
    <dbReference type="NCBI Taxonomy" id="1365950"/>
    <lineage>
        <taxon>Bacteria</taxon>
        <taxon>Pseudomonadati</taxon>
        <taxon>Pseudomonadota</taxon>
        <taxon>Alphaproteobacteria</taxon>
        <taxon>Hyphomicrobiales</taxon>
        <taxon>Aurantimonadaceae</taxon>
        <taxon>Consotaella</taxon>
    </lineage>
</organism>
<dbReference type="RefSeq" id="WP_280949400.1">
    <property type="nucleotide sequence ID" value="NZ_FUXL01000015.1"/>
</dbReference>
<sequence>MSAEEILDALEEHLITPAEAVEQACVESVDELYAAAQREDEVVG</sequence>
<proteinExistence type="predicted"/>
<evidence type="ECO:0000313" key="1">
    <source>
        <dbReference type="EMBL" id="SKA32749.1"/>
    </source>
</evidence>
<dbReference type="Proteomes" id="UP000190135">
    <property type="component" value="Unassembled WGS sequence"/>
</dbReference>
<evidence type="ECO:0000313" key="2">
    <source>
        <dbReference type="Proteomes" id="UP000190135"/>
    </source>
</evidence>
<reference evidence="2" key="1">
    <citation type="submission" date="2017-02" db="EMBL/GenBank/DDBJ databases">
        <authorList>
            <person name="Varghese N."/>
            <person name="Submissions S."/>
        </authorList>
    </citation>
    <scope>NUCLEOTIDE SEQUENCE [LARGE SCALE GENOMIC DNA]</scope>
    <source>
        <strain evidence="2">USBA 369</strain>
    </source>
</reference>
<dbReference type="EMBL" id="FUXL01000015">
    <property type="protein sequence ID" value="SKA32749.1"/>
    <property type="molecule type" value="Genomic_DNA"/>
</dbReference>
<gene>
    <name evidence="1" type="ORF">SAMN05428963_11546</name>
</gene>
<keyword evidence="2" id="KW-1185">Reference proteome</keyword>
<dbReference type="AlphaFoldDB" id="A0A1T4SX63"/>
<accession>A0A1T4SX63</accession>
<protein>
    <submittedName>
        <fullName evidence="1">Uncharacterized protein</fullName>
    </submittedName>
</protein>
<name>A0A1T4SX63_9HYPH</name>